<evidence type="ECO:0000313" key="1">
    <source>
        <dbReference type="EMBL" id="BAZ02832.1"/>
    </source>
</evidence>
<name>A0A1Z4NAY6_9CYAN</name>
<keyword evidence="2" id="KW-1185">Reference proteome</keyword>
<dbReference type="AlphaFoldDB" id="A0A1Z4NAY6"/>
<organism evidence="1 2">
    <name type="scientific">Tolypothrix tenuis PCC 7101</name>
    <dbReference type="NCBI Taxonomy" id="231146"/>
    <lineage>
        <taxon>Bacteria</taxon>
        <taxon>Bacillati</taxon>
        <taxon>Cyanobacteriota</taxon>
        <taxon>Cyanophyceae</taxon>
        <taxon>Nostocales</taxon>
        <taxon>Tolypothrichaceae</taxon>
        <taxon>Tolypothrix</taxon>
    </lineage>
</organism>
<protein>
    <submittedName>
        <fullName evidence="1">Transposase</fullName>
    </submittedName>
</protein>
<evidence type="ECO:0000313" key="2">
    <source>
        <dbReference type="Proteomes" id="UP000218785"/>
    </source>
</evidence>
<proteinExistence type="predicted"/>
<dbReference type="EMBL" id="AP018248">
    <property type="protein sequence ID" value="BAZ02832.1"/>
    <property type="molecule type" value="Genomic_DNA"/>
</dbReference>
<gene>
    <name evidence="1" type="ORF">NIES37_68450</name>
</gene>
<dbReference type="KEGG" id="ttq:NIES37_68450"/>
<dbReference type="Proteomes" id="UP000218785">
    <property type="component" value="Chromosome"/>
</dbReference>
<accession>A0A1Z4NAY6</accession>
<reference evidence="1 2" key="1">
    <citation type="submission" date="2017-06" db="EMBL/GenBank/DDBJ databases">
        <title>Genome sequencing of cyanobaciteial culture collection at National Institute for Environmental Studies (NIES).</title>
        <authorList>
            <person name="Hirose Y."/>
            <person name="Shimura Y."/>
            <person name="Fujisawa T."/>
            <person name="Nakamura Y."/>
            <person name="Kawachi M."/>
        </authorList>
    </citation>
    <scope>NUCLEOTIDE SEQUENCE [LARGE SCALE GENOMIC DNA]</scope>
    <source>
        <strain evidence="1 2">NIES-37</strain>
    </source>
</reference>
<sequence>MGTQTEIAKQIITEKADYVPALKANHSTLYSQVKESFDKAQAQQLRSL</sequence>